<protein>
    <submittedName>
        <fullName evidence="1">Uncharacterized protein</fullName>
    </submittedName>
</protein>
<sequence length="103" mass="11990">MPSFKGHLTSVQNSILRHTIKSGTPLRGGPLNPEFHFEVDHCLELHFERTIKRTTQTAVFRKFKTQSGMKMDPISQRTRFASFQRSSRGIQNHWLSRCLSDKF</sequence>
<evidence type="ECO:0000313" key="1">
    <source>
        <dbReference type="EMBL" id="GES88265.1"/>
    </source>
</evidence>
<reference evidence="1" key="1">
    <citation type="submission" date="2019-10" db="EMBL/GenBank/DDBJ databases">
        <title>Conservation and host-specific expression of non-tandemly repeated heterogenous ribosome RNA gene in arbuscular mycorrhizal fungi.</title>
        <authorList>
            <person name="Maeda T."/>
            <person name="Kobayashi Y."/>
            <person name="Nakagawa T."/>
            <person name="Ezawa T."/>
            <person name="Yamaguchi K."/>
            <person name="Bino T."/>
            <person name="Nishimoto Y."/>
            <person name="Shigenobu S."/>
            <person name="Kawaguchi M."/>
        </authorList>
    </citation>
    <scope>NUCLEOTIDE SEQUENCE</scope>
    <source>
        <strain evidence="1">HR1</strain>
    </source>
</reference>
<proteinExistence type="predicted"/>
<gene>
    <name evidence="1" type="ORF">RCL2_001522300</name>
</gene>
<name>A0A8H3QPI1_9GLOM</name>
<dbReference type="EMBL" id="BLAL01000178">
    <property type="protein sequence ID" value="GES88265.1"/>
    <property type="molecule type" value="Genomic_DNA"/>
</dbReference>
<comment type="caution">
    <text evidence="1">The sequence shown here is derived from an EMBL/GenBank/DDBJ whole genome shotgun (WGS) entry which is preliminary data.</text>
</comment>
<evidence type="ECO:0000313" key="2">
    <source>
        <dbReference type="Proteomes" id="UP000615446"/>
    </source>
</evidence>
<accession>A0A8H3QPI1</accession>
<organism evidence="1 2">
    <name type="scientific">Rhizophagus clarus</name>
    <dbReference type="NCBI Taxonomy" id="94130"/>
    <lineage>
        <taxon>Eukaryota</taxon>
        <taxon>Fungi</taxon>
        <taxon>Fungi incertae sedis</taxon>
        <taxon>Mucoromycota</taxon>
        <taxon>Glomeromycotina</taxon>
        <taxon>Glomeromycetes</taxon>
        <taxon>Glomerales</taxon>
        <taxon>Glomeraceae</taxon>
        <taxon>Rhizophagus</taxon>
    </lineage>
</organism>
<dbReference type="AlphaFoldDB" id="A0A8H3QPI1"/>
<dbReference type="Proteomes" id="UP000615446">
    <property type="component" value="Unassembled WGS sequence"/>
</dbReference>